<proteinExistence type="predicted"/>
<comment type="caution">
    <text evidence="2">The sequence shown here is derived from an EMBL/GenBank/DDBJ whole genome shotgun (WGS) entry which is preliminary data.</text>
</comment>
<evidence type="ECO:0000313" key="3">
    <source>
        <dbReference type="Proteomes" id="UP001321473"/>
    </source>
</evidence>
<organism evidence="2 3">
    <name type="scientific">Amblyomma americanum</name>
    <name type="common">Lone star tick</name>
    <dbReference type="NCBI Taxonomy" id="6943"/>
    <lineage>
        <taxon>Eukaryota</taxon>
        <taxon>Metazoa</taxon>
        <taxon>Ecdysozoa</taxon>
        <taxon>Arthropoda</taxon>
        <taxon>Chelicerata</taxon>
        <taxon>Arachnida</taxon>
        <taxon>Acari</taxon>
        <taxon>Parasitiformes</taxon>
        <taxon>Ixodida</taxon>
        <taxon>Ixodoidea</taxon>
        <taxon>Ixodidae</taxon>
        <taxon>Amblyomminae</taxon>
        <taxon>Amblyomma</taxon>
    </lineage>
</organism>
<accession>A0AAQ4EGL1</accession>
<dbReference type="EMBL" id="JARKHS020026802">
    <property type="protein sequence ID" value="KAK8765997.1"/>
    <property type="molecule type" value="Genomic_DNA"/>
</dbReference>
<reference evidence="2" key="3">
    <citation type="submission" date="2024-02" db="EMBL/GenBank/DDBJ databases">
        <authorList>
            <person name="Mcdaniel E.A."/>
            <person name="Celebi F.M."/>
            <person name="Reiter T."/>
            <person name="Weiss E.C."/>
            <person name="Chou S."/>
        </authorList>
    </citation>
    <scope>NUCLEOTIDE SEQUENCE</scope>
    <source>
        <strain evidence="2">F_SG_1</strain>
        <tissue evidence="2">Salivary glands</tissue>
    </source>
</reference>
<sequence length="126" mass="13407">MHNLPVLIVQGAFICGVACWPAIYREAGLRASLPPVLGSLPPSLFLDATDTFIWQHPSSTTDHVTASPGAFICGVACWPAIYREAGLRASLPPVLGSLPPSLFLDATDTFIWQHPSSTTDHVTASP</sequence>
<reference evidence="2 3" key="1">
    <citation type="journal article" date="2023" name="Arcadia Sci">
        <title>De novo assembly of a long-read Amblyomma americanum tick genome.</title>
        <authorList>
            <person name="Chou S."/>
            <person name="Poskanzer K.E."/>
            <person name="Rollins M."/>
            <person name="Thuy-Boun P.S."/>
        </authorList>
    </citation>
    <scope>NUCLEOTIDE SEQUENCE [LARGE SCALE GENOMIC DNA]</scope>
    <source>
        <strain evidence="2">F_SG_1</strain>
        <tissue evidence="2">Salivary glands</tissue>
    </source>
</reference>
<dbReference type="EMBL" id="JARKHS020016351">
    <property type="protein sequence ID" value="KAK8773788.1"/>
    <property type="molecule type" value="Genomic_DNA"/>
</dbReference>
<feature type="non-terminal residue" evidence="2">
    <location>
        <position position="126"/>
    </location>
</feature>
<gene>
    <name evidence="1" type="ORF">V5799_007222</name>
    <name evidence="2" type="ORF">V5799_011679</name>
</gene>
<protein>
    <submittedName>
        <fullName evidence="2">Uncharacterized protein</fullName>
    </submittedName>
</protein>
<dbReference type="Proteomes" id="UP001321473">
    <property type="component" value="Unassembled WGS sequence"/>
</dbReference>
<keyword evidence="3" id="KW-1185">Reference proteome</keyword>
<dbReference type="AlphaFoldDB" id="A0AAQ4EGL1"/>
<evidence type="ECO:0000313" key="1">
    <source>
        <dbReference type="EMBL" id="KAK8765997.1"/>
    </source>
</evidence>
<evidence type="ECO:0000313" key="2">
    <source>
        <dbReference type="EMBL" id="KAK8773788.1"/>
    </source>
</evidence>
<name>A0AAQ4EGL1_AMBAM</name>
<reference evidence="2" key="2">
    <citation type="submission" date="2023-03" db="EMBL/GenBank/DDBJ databases">
        <authorList>
            <person name="Thuy-Boun P."/>
        </authorList>
    </citation>
    <scope>NUCLEOTIDE SEQUENCE</scope>
    <source>
        <strain evidence="2">F_SG_1</strain>
        <tissue evidence="2">Salivary glands</tissue>
    </source>
</reference>